<dbReference type="InterPro" id="IPR008972">
    <property type="entry name" value="Cupredoxin"/>
</dbReference>
<dbReference type="HOGENOM" id="CLU_1709035_0_0_2"/>
<protein>
    <submittedName>
        <fullName evidence="5">Blue (Type1) copper domain-containing protein</fullName>
    </submittedName>
</protein>
<keyword evidence="3" id="KW-1133">Transmembrane helix</keyword>
<keyword evidence="1" id="KW-0479">Metal-binding</keyword>
<keyword evidence="6" id="KW-1185">Reference proteome</keyword>
<name>A0A0C5BSY1_9ARCH</name>
<dbReference type="KEGG" id="nid:NPIRD3C_0015"/>
<dbReference type="InterPro" id="IPR000923">
    <property type="entry name" value="BlueCu_1"/>
</dbReference>
<dbReference type="Proteomes" id="UP000032027">
    <property type="component" value="Chromosome"/>
</dbReference>
<dbReference type="Gene3D" id="2.60.40.420">
    <property type="entry name" value="Cupredoxins - blue copper proteins"/>
    <property type="match status" value="1"/>
</dbReference>
<organism evidence="5 6">
    <name type="scientific">Nitrosopumilus piranensis</name>
    <dbReference type="NCBI Taxonomy" id="1582439"/>
    <lineage>
        <taxon>Archaea</taxon>
        <taxon>Nitrososphaerota</taxon>
        <taxon>Nitrososphaeria</taxon>
        <taxon>Nitrosopumilales</taxon>
        <taxon>Nitrosopumilaceae</taxon>
        <taxon>Nitrosopumilus</taxon>
    </lineage>
</organism>
<reference evidence="5 6" key="3">
    <citation type="journal article" date="2019" name="Int. J. Syst. Evol. Microbiol.">
        <title>Nitrosopumilus adriaticus sp. nov. and Nitrosopumilus piranensis sp. nov., two ammonia-oxidizing archaea from the Adriatic Sea and members of the class Nitrososphaeria.</title>
        <authorList>
            <person name="Bayer B."/>
            <person name="Vojvoda J."/>
            <person name="Reinthaler T."/>
            <person name="Reyes C."/>
            <person name="Pinto M."/>
            <person name="Herndl G.J."/>
        </authorList>
    </citation>
    <scope>NUCLEOTIDE SEQUENCE [LARGE SCALE GENOMIC DNA]</scope>
    <source>
        <strain evidence="5 6">D3C</strain>
    </source>
</reference>
<reference evidence="6" key="1">
    <citation type="submission" date="2015-02" db="EMBL/GenBank/DDBJ databases">
        <title>Characterization of two novel Thaumarchaeota isolated from the Northern Adriatic Sea.</title>
        <authorList>
            <person name="Bayer B."/>
            <person name="Vojvoda J."/>
            <person name="Offre P."/>
            <person name="Srivastava A."/>
            <person name="Elisabeth N."/>
            <person name="Garcia J.A.L."/>
            <person name="Schleper C."/>
            <person name="Herndl G.J."/>
        </authorList>
    </citation>
    <scope>NUCLEOTIDE SEQUENCE [LARGE SCALE GENOMIC DNA]</scope>
    <source>
        <strain evidence="6">D3C</strain>
    </source>
</reference>
<feature type="transmembrane region" description="Helical" evidence="3">
    <location>
        <begin position="12"/>
        <end position="33"/>
    </location>
</feature>
<evidence type="ECO:0000256" key="2">
    <source>
        <dbReference type="ARBA" id="ARBA00023008"/>
    </source>
</evidence>
<evidence type="ECO:0000313" key="6">
    <source>
        <dbReference type="Proteomes" id="UP000032027"/>
    </source>
</evidence>
<keyword evidence="3" id="KW-0472">Membrane</keyword>
<dbReference type="STRING" id="1582439.NPIRD3C_0015"/>
<sequence length="154" mass="17094">MSAPTSSHAYGIGLIALIVGMSATVVFYTSFYLPESLAKPSVSDHILHPEEEFFIIEIVPGAVIEGNENYVPNNPTVLLTFTNNVKWINNDDTAHTVTPDHRHADGYSGDFGSSGVLKPGDTYEFLFTEPQEVHYHCQPHPWMKGSIIVEKSRF</sequence>
<dbReference type="SUPFAM" id="SSF49503">
    <property type="entry name" value="Cupredoxins"/>
    <property type="match status" value="1"/>
</dbReference>
<evidence type="ECO:0000256" key="1">
    <source>
        <dbReference type="ARBA" id="ARBA00022723"/>
    </source>
</evidence>
<dbReference type="PANTHER" id="PTHR36507:SF1">
    <property type="entry name" value="BLL1555 PROTEIN"/>
    <property type="match status" value="1"/>
</dbReference>
<feature type="domain" description="Blue (type 1) copper" evidence="4">
    <location>
        <begin position="77"/>
        <end position="150"/>
    </location>
</feature>
<dbReference type="OrthoDB" id="11836at2157"/>
<reference evidence="5 6" key="2">
    <citation type="journal article" date="2016" name="ISME J.">
        <title>Physiological and genomic characterization of two novel marine thaumarchaeal strains indicates niche differentiation.</title>
        <authorList>
            <person name="Bayer B."/>
            <person name="Vojvoda J."/>
            <person name="Offre P."/>
            <person name="Alves R.J."/>
            <person name="Elisabeth N.H."/>
            <person name="Garcia J.A."/>
            <person name="Volland J.M."/>
            <person name="Srivastava A."/>
            <person name="Schleper C."/>
            <person name="Herndl G.J."/>
        </authorList>
    </citation>
    <scope>NUCLEOTIDE SEQUENCE [LARGE SCALE GENOMIC DNA]</scope>
    <source>
        <strain evidence="5 6">D3C</strain>
    </source>
</reference>
<dbReference type="GO" id="GO:0009055">
    <property type="term" value="F:electron transfer activity"/>
    <property type="evidence" value="ECO:0007669"/>
    <property type="project" value="InterPro"/>
</dbReference>
<dbReference type="Pfam" id="PF00127">
    <property type="entry name" value="Copper-bind"/>
    <property type="match status" value="1"/>
</dbReference>
<proteinExistence type="predicted"/>
<accession>A0A0C5BSY1</accession>
<dbReference type="InterPro" id="IPR052721">
    <property type="entry name" value="ET_Amicyanin"/>
</dbReference>
<keyword evidence="2" id="KW-0186">Copper</keyword>
<keyword evidence="3" id="KW-0812">Transmembrane</keyword>
<evidence type="ECO:0000313" key="5">
    <source>
        <dbReference type="EMBL" id="AJM91239.1"/>
    </source>
</evidence>
<dbReference type="AlphaFoldDB" id="A0A0C5BSY1"/>
<dbReference type="PANTHER" id="PTHR36507">
    <property type="entry name" value="BLL1555 PROTEIN"/>
    <property type="match status" value="1"/>
</dbReference>
<evidence type="ECO:0000256" key="3">
    <source>
        <dbReference type="SAM" id="Phobius"/>
    </source>
</evidence>
<dbReference type="GO" id="GO:0005507">
    <property type="term" value="F:copper ion binding"/>
    <property type="evidence" value="ECO:0007669"/>
    <property type="project" value="InterPro"/>
</dbReference>
<dbReference type="EMBL" id="CP010868">
    <property type="protein sequence ID" value="AJM91239.1"/>
    <property type="molecule type" value="Genomic_DNA"/>
</dbReference>
<evidence type="ECO:0000259" key="4">
    <source>
        <dbReference type="Pfam" id="PF00127"/>
    </source>
</evidence>
<dbReference type="RefSeq" id="WP_148702270.1">
    <property type="nucleotide sequence ID" value="NZ_CP010868.1"/>
</dbReference>
<gene>
    <name evidence="5" type="ORF">NPIRD3C_0015</name>
</gene>
<dbReference type="GeneID" id="41599190"/>
<dbReference type="PATRIC" id="fig|1582439.9.peg.16"/>